<evidence type="ECO:0000313" key="3">
    <source>
        <dbReference type="Proteomes" id="UP000544122"/>
    </source>
</evidence>
<protein>
    <submittedName>
        <fullName evidence="2">Uncharacterized protein</fullName>
    </submittedName>
</protein>
<keyword evidence="3" id="KW-1185">Reference proteome</keyword>
<sequence length="134" mass="14932">MKDKETRFVLCAAAAVYAIYVPVALWIDARPAAAPGSIVVRLGKFDHIEGFAFATQMPALSAFEDDQATAQRSPVILYEDKKPLGPGRSIHYDVEYVGGGRYSHWKDLGILFSTSDNSNPNRNKREYWAVLPKQ</sequence>
<dbReference type="Proteomes" id="UP000544122">
    <property type="component" value="Unassembled WGS sequence"/>
</dbReference>
<keyword evidence="1" id="KW-0812">Transmembrane</keyword>
<proteinExistence type="predicted"/>
<evidence type="ECO:0000256" key="1">
    <source>
        <dbReference type="SAM" id="Phobius"/>
    </source>
</evidence>
<organism evidence="2 3">
    <name type="scientific">Bradyrhizobium australiense</name>
    <dbReference type="NCBI Taxonomy" id="2721161"/>
    <lineage>
        <taxon>Bacteria</taxon>
        <taxon>Pseudomonadati</taxon>
        <taxon>Pseudomonadota</taxon>
        <taxon>Alphaproteobacteria</taxon>
        <taxon>Hyphomicrobiales</taxon>
        <taxon>Nitrobacteraceae</taxon>
        <taxon>Bradyrhizobium</taxon>
    </lineage>
</organism>
<keyword evidence="1" id="KW-0472">Membrane</keyword>
<dbReference type="RefSeq" id="WP_171578958.1">
    <property type="nucleotide sequence ID" value="NZ_JAAVLX010000003.1"/>
</dbReference>
<dbReference type="AlphaFoldDB" id="A0A7Y4LVI0"/>
<accession>A0A7Y4LVI0</accession>
<keyword evidence="1" id="KW-1133">Transmembrane helix</keyword>
<comment type="caution">
    <text evidence="2">The sequence shown here is derived from an EMBL/GenBank/DDBJ whole genome shotgun (WGS) entry which is preliminary data.</text>
</comment>
<evidence type="ECO:0000313" key="2">
    <source>
        <dbReference type="EMBL" id="NOJ39690.1"/>
    </source>
</evidence>
<dbReference type="EMBL" id="JAAVLX010000003">
    <property type="protein sequence ID" value="NOJ39690.1"/>
    <property type="molecule type" value="Genomic_DNA"/>
</dbReference>
<feature type="transmembrane region" description="Helical" evidence="1">
    <location>
        <begin position="7"/>
        <end position="27"/>
    </location>
</feature>
<gene>
    <name evidence="2" type="ORF">HCN58_08745</name>
</gene>
<reference evidence="2 3" key="1">
    <citation type="submission" date="2020-03" db="EMBL/GenBank/DDBJ databases">
        <title>Bradyrhizobium diversity isolated from nodules of Indigofera sp.</title>
        <authorList>
            <person name="Klepa M."/>
            <person name="Helene L."/>
            <person name="Hungria M."/>
        </authorList>
    </citation>
    <scope>NUCLEOTIDE SEQUENCE [LARGE SCALE GENOMIC DNA]</scope>
    <source>
        <strain evidence="2 3">WSM 1791</strain>
    </source>
</reference>
<name>A0A7Y4LVI0_9BRAD</name>